<evidence type="ECO:0000256" key="1">
    <source>
        <dbReference type="ARBA" id="ARBA00022801"/>
    </source>
</evidence>
<dbReference type="EC" id="3.1.3.11" evidence="4"/>
<gene>
    <name evidence="4" type="primary">fbp</name>
    <name evidence="5" type="ORF">AKK44_03045</name>
</gene>
<dbReference type="Gene3D" id="3.60.21.10">
    <property type="match status" value="1"/>
</dbReference>
<evidence type="ECO:0000256" key="4">
    <source>
        <dbReference type="HAMAP-Rule" id="MF_01854"/>
    </source>
</evidence>
<evidence type="ECO:0000313" key="5">
    <source>
        <dbReference type="EMBL" id="KPJ22644.1"/>
    </source>
</evidence>
<dbReference type="UniPathway" id="UPA00138"/>
<dbReference type="PIRSF" id="PIRSF000906">
    <property type="entry name" value="FBPtase_Bacill"/>
    <property type="match status" value="1"/>
</dbReference>
<evidence type="ECO:0000256" key="2">
    <source>
        <dbReference type="ARBA" id="ARBA00023211"/>
    </source>
</evidence>
<dbReference type="GO" id="GO:0042132">
    <property type="term" value="F:fructose 1,6-bisphosphate 1-phosphatase activity"/>
    <property type="evidence" value="ECO:0007669"/>
    <property type="project" value="UniProtKB-UniRule"/>
</dbReference>
<proteinExistence type="inferred from homology"/>
<comment type="caution">
    <text evidence="5">The sequence shown here is derived from an EMBL/GenBank/DDBJ whole genome shotgun (WGS) entry which is preliminary data.</text>
</comment>
<dbReference type="PATRIC" id="fig|119224.3.peg.129"/>
<evidence type="ECO:0000256" key="3">
    <source>
        <dbReference type="ARBA" id="ARBA00023277"/>
    </source>
</evidence>
<dbReference type="GO" id="GO:0006094">
    <property type="term" value="P:gluconeogenesis"/>
    <property type="evidence" value="ECO:0007669"/>
    <property type="project" value="UniProtKB-UniRule"/>
</dbReference>
<keyword evidence="1 4" id="KW-0378">Hydrolase</keyword>
<dbReference type="HAMAP" id="MF_01854">
    <property type="entry name" value="FBPase_class3"/>
    <property type="match status" value="1"/>
</dbReference>
<keyword evidence="6" id="KW-1185">Reference proteome</keyword>
<dbReference type="EMBL" id="LHQM01000010">
    <property type="protein sequence ID" value="KPJ22644.1"/>
    <property type="molecule type" value="Genomic_DNA"/>
</dbReference>
<comment type="pathway">
    <text evidence="4">Carbohydrate biosynthesis; gluconeogenesis.</text>
</comment>
<evidence type="ECO:0000313" key="6">
    <source>
        <dbReference type="Proteomes" id="UP000049578"/>
    </source>
</evidence>
<keyword evidence="3 4" id="KW-0119">Carbohydrate metabolism</keyword>
<reference evidence="5 6" key="1">
    <citation type="submission" date="2015-08" db="EMBL/GenBank/DDBJ databases">
        <title>Genome sequence of Streptococcus phocae subsp. phocae ATCC 51973T isolated from liver specimen obtained from seal.</title>
        <authorList>
            <person name="Avendano-Herrera R."/>
        </authorList>
    </citation>
    <scope>NUCLEOTIDE SEQUENCE [LARGE SCALE GENOMIC DNA]</scope>
    <source>
        <strain evidence="5 6">ATCC 51973</strain>
    </source>
</reference>
<comment type="similarity">
    <text evidence="4">Belongs to the FBPase class 3 family.</text>
</comment>
<keyword evidence="2 4" id="KW-0464">Manganese</keyword>
<name>A0A0P6S665_9STRE</name>
<dbReference type="InterPro" id="IPR029052">
    <property type="entry name" value="Metallo-depent_PP-like"/>
</dbReference>
<dbReference type="AlphaFoldDB" id="A0A0P6S665"/>
<organism evidence="5 6">
    <name type="scientific">Streptococcus phocae</name>
    <dbReference type="NCBI Taxonomy" id="119224"/>
    <lineage>
        <taxon>Bacteria</taxon>
        <taxon>Bacillati</taxon>
        <taxon>Bacillota</taxon>
        <taxon>Bacilli</taxon>
        <taxon>Lactobacillales</taxon>
        <taxon>Streptococcaceae</taxon>
        <taxon>Streptococcus</taxon>
    </lineage>
</organism>
<accession>A0A0P6S665</accession>
<sequence length="637" mass="73667">MSKYYRLLKEKFPSRSSLITEMINLEAICHLPKGTEHFLSDLHGEYEAFDYLLRNGSGSIKKKLQECFPDRELQEIDALCQYIYYPVEKIKANKHLSEQALEDELTYFLPDLLQLVKYIGGKYTRSKVRKMLPADYAYIMEELLTEEQPDKNKESYYFAIISKVIELKQLENLFIAFATLIQKLVIDHLHVVGDIYDRGKYPDLILDRLMTFKAIDIQWGNHDITWMGAVSGSVICMVNVIRIAARYNSIALIEDRYGINLRKLIDYSLEYFEPKPAFNPILDGEIISEQENRILNCLQQATAILQFKLEHQLIKRRPEFEMAASSLLDFVNPDQQQITIEGKTYPLVDFPYDLVNWANPGSLTAREESLVQDLLDRFQHSERLSTHVDFLFKKGSIYQISNKHLLFHGCIPMHSNGDFKSINLEGQFLSGKSLMDFYQEKVRYAYQHPTVQDDFATDLFWYLWCGEGSSLFGKKRMTTFERYYITDKASHKELKNPYYLLREKEDVCCRILAEFTLGESGHIVNGHTPVQEKSGEIPIKANGKMIIIDGGLAKGYQKKTGIAGYTLISNSYGLELVAHKPFSSVEDVLQGGGDIIFIKRLVEEVAHRTLVKDTDNGKHLLKEIKDLYHLYQHFDSY</sequence>
<protein>
    <recommendedName>
        <fullName evidence="4">Fructose-1,6-bisphosphatase class 3</fullName>
        <shortName evidence="4">FBPase class 3</shortName>
        <ecNumber evidence="4">3.1.3.11</ecNumber>
    </recommendedName>
    <alternativeName>
        <fullName evidence="4">D-fructose-1,6-bisphosphate 1-phosphohydrolase class 3</fullName>
    </alternativeName>
</protein>
<dbReference type="STRING" id="119224.AKK44_03045"/>
<dbReference type="SUPFAM" id="SSF56300">
    <property type="entry name" value="Metallo-dependent phosphatases"/>
    <property type="match status" value="2"/>
</dbReference>
<dbReference type="Proteomes" id="UP000049578">
    <property type="component" value="Unassembled WGS sequence"/>
</dbReference>
<dbReference type="InterPro" id="IPR009164">
    <property type="entry name" value="FBPtase_class3"/>
</dbReference>
<dbReference type="Pfam" id="PF06874">
    <property type="entry name" value="FBPase_2"/>
    <property type="match status" value="1"/>
</dbReference>
<comment type="cofactor">
    <cofactor evidence="4">
        <name>Mn(2+)</name>
        <dbReference type="ChEBI" id="CHEBI:29035"/>
    </cofactor>
</comment>
<comment type="catalytic activity">
    <reaction evidence="4">
        <text>beta-D-fructose 1,6-bisphosphate + H2O = beta-D-fructose 6-phosphate + phosphate</text>
        <dbReference type="Rhea" id="RHEA:11064"/>
        <dbReference type="ChEBI" id="CHEBI:15377"/>
        <dbReference type="ChEBI" id="CHEBI:32966"/>
        <dbReference type="ChEBI" id="CHEBI:43474"/>
        <dbReference type="ChEBI" id="CHEBI:57634"/>
        <dbReference type="EC" id="3.1.3.11"/>
    </reaction>
</comment>
<dbReference type="RefSeq" id="WP_054278463.1">
    <property type="nucleotide sequence ID" value="NZ_LHQM01000010.1"/>
</dbReference>